<feature type="compositionally biased region" description="Polar residues" evidence="1">
    <location>
        <begin position="1"/>
        <end position="14"/>
    </location>
</feature>
<comment type="caution">
    <text evidence="2">The sequence shown here is derived from an EMBL/GenBank/DDBJ whole genome shotgun (WGS) entry which is preliminary data.</text>
</comment>
<organism evidence="2 3">
    <name type="scientific">Aspergillus oryzae</name>
    <name type="common">Yellow koji mold</name>
    <dbReference type="NCBI Taxonomy" id="5062"/>
    <lineage>
        <taxon>Eukaryota</taxon>
        <taxon>Fungi</taxon>
        <taxon>Dikarya</taxon>
        <taxon>Ascomycota</taxon>
        <taxon>Pezizomycotina</taxon>
        <taxon>Eurotiomycetes</taxon>
        <taxon>Eurotiomycetidae</taxon>
        <taxon>Eurotiales</taxon>
        <taxon>Aspergillaceae</taxon>
        <taxon>Aspergillus</taxon>
        <taxon>Aspergillus subgen. Circumdati</taxon>
    </lineage>
</organism>
<name>A0AAN4YFU5_ASPOZ</name>
<reference evidence="2" key="1">
    <citation type="submission" date="2023-04" db="EMBL/GenBank/DDBJ databases">
        <title>Aspergillus oryzae NBRC 4228.</title>
        <authorList>
            <person name="Ichikawa N."/>
            <person name="Sato H."/>
            <person name="Tonouchi N."/>
        </authorList>
    </citation>
    <scope>NUCLEOTIDE SEQUENCE</scope>
    <source>
        <strain evidence="2">NBRC 4228</strain>
    </source>
</reference>
<evidence type="ECO:0000313" key="3">
    <source>
        <dbReference type="Proteomes" id="UP001165205"/>
    </source>
</evidence>
<protein>
    <submittedName>
        <fullName evidence="2">Unnamed protein product</fullName>
    </submittedName>
</protein>
<accession>A0AAN4YFU5</accession>
<dbReference type="EMBL" id="BSYA01000021">
    <property type="protein sequence ID" value="GMG25786.1"/>
    <property type="molecule type" value="Genomic_DNA"/>
</dbReference>
<dbReference type="AlphaFoldDB" id="A0AAN4YFU5"/>
<dbReference type="Proteomes" id="UP001165205">
    <property type="component" value="Unassembled WGS sequence"/>
</dbReference>
<evidence type="ECO:0000313" key="2">
    <source>
        <dbReference type="EMBL" id="GMG25786.1"/>
    </source>
</evidence>
<proteinExistence type="predicted"/>
<gene>
    <name evidence="2" type="ORF">Aory04_000274100</name>
</gene>
<sequence length="83" mass="8907">MSATGTYRGTTTGHKTVGRGRLPDFDGSASHIPRPRPETASSTPNPHTPSSDIGSSTMSAASRQRQNQSKRDEVWSFSLGYVV</sequence>
<evidence type="ECO:0000256" key="1">
    <source>
        <dbReference type="SAM" id="MobiDB-lite"/>
    </source>
</evidence>
<feature type="compositionally biased region" description="Polar residues" evidence="1">
    <location>
        <begin position="39"/>
        <end position="67"/>
    </location>
</feature>
<feature type="region of interest" description="Disordered" evidence="1">
    <location>
        <begin position="1"/>
        <end position="83"/>
    </location>
</feature>